<keyword evidence="5" id="KW-1003">Cell membrane</keyword>
<dbReference type="InterPro" id="IPR045070">
    <property type="entry name" value="MATE_MepA-like"/>
</dbReference>
<evidence type="ECO:0000256" key="7">
    <source>
        <dbReference type="ARBA" id="ARBA00022989"/>
    </source>
</evidence>
<evidence type="ECO:0000256" key="6">
    <source>
        <dbReference type="ARBA" id="ARBA00022692"/>
    </source>
</evidence>
<comment type="subcellular location">
    <subcellularLocation>
        <location evidence="1">Cell membrane</location>
        <topology evidence="1">Multi-pass membrane protein</topology>
    </subcellularLocation>
</comment>
<proteinExistence type="inferred from homology"/>
<feature type="transmembrane region" description="Helical" evidence="10">
    <location>
        <begin position="188"/>
        <end position="211"/>
    </location>
</feature>
<keyword evidence="8 10" id="KW-0472">Membrane</keyword>
<dbReference type="OrthoDB" id="9811110at2"/>
<feature type="transmembrane region" description="Helical" evidence="10">
    <location>
        <begin position="378"/>
        <end position="402"/>
    </location>
</feature>
<evidence type="ECO:0000256" key="5">
    <source>
        <dbReference type="ARBA" id="ARBA00022475"/>
    </source>
</evidence>
<feature type="transmembrane region" description="Helical" evidence="10">
    <location>
        <begin position="42"/>
        <end position="63"/>
    </location>
</feature>
<keyword evidence="9" id="KW-0046">Antibiotic resistance</keyword>
<comment type="caution">
    <text evidence="11">The sequence shown here is derived from an EMBL/GenBank/DDBJ whole genome shotgun (WGS) entry which is preliminary data.</text>
</comment>
<gene>
    <name evidence="11" type="ORF">CS006_04910</name>
</gene>
<dbReference type="Pfam" id="PF01554">
    <property type="entry name" value="MatE"/>
    <property type="match status" value="2"/>
</dbReference>
<dbReference type="GO" id="GO:0046677">
    <property type="term" value="P:response to antibiotic"/>
    <property type="evidence" value="ECO:0007669"/>
    <property type="project" value="UniProtKB-KW"/>
</dbReference>
<evidence type="ECO:0000256" key="2">
    <source>
        <dbReference type="ARBA" id="ARBA00008417"/>
    </source>
</evidence>
<dbReference type="InterPro" id="IPR002528">
    <property type="entry name" value="MATE_fam"/>
</dbReference>
<dbReference type="AlphaFoldDB" id="A0A2M9H996"/>
<evidence type="ECO:0000313" key="11">
    <source>
        <dbReference type="EMBL" id="PJM73381.1"/>
    </source>
</evidence>
<dbReference type="NCBIfam" id="TIGR00797">
    <property type="entry name" value="matE"/>
    <property type="match status" value="1"/>
</dbReference>
<name>A0A2M9H996_9BIFI</name>
<accession>A0A2M9H996</accession>
<dbReference type="GO" id="GO:0042910">
    <property type="term" value="F:xenobiotic transmembrane transporter activity"/>
    <property type="evidence" value="ECO:0007669"/>
    <property type="project" value="InterPro"/>
</dbReference>
<dbReference type="PIRSF" id="PIRSF006603">
    <property type="entry name" value="DinF"/>
    <property type="match status" value="1"/>
</dbReference>
<comment type="similarity">
    <text evidence="2">Belongs to the multi antimicrobial extrusion (MATE) (TC 2.A.66.1) family. MepA subfamily.</text>
</comment>
<dbReference type="InterPro" id="IPR051327">
    <property type="entry name" value="MATE_MepA_subfamily"/>
</dbReference>
<keyword evidence="6 10" id="KW-0812">Transmembrane</keyword>
<evidence type="ECO:0000256" key="3">
    <source>
        <dbReference type="ARBA" id="ARBA00022106"/>
    </source>
</evidence>
<evidence type="ECO:0000313" key="12">
    <source>
        <dbReference type="Proteomes" id="UP000229095"/>
    </source>
</evidence>
<protein>
    <recommendedName>
        <fullName evidence="3">Multidrug export protein MepA</fullName>
    </recommendedName>
</protein>
<feature type="transmembrane region" description="Helical" evidence="10">
    <location>
        <begin position="309"/>
        <end position="333"/>
    </location>
</feature>
<dbReference type="InterPro" id="IPR048279">
    <property type="entry name" value="MdtK-like"/>
</dbReference>
<keyword evidence="7 10" id="KW-1133">Transmembrane helix</keyword>
<feature type="transmembrane region" description="Helical" evidence="10">
    <location>
        <begin position="345"/>
        <end position="366"/>
    </location>
</feature>
<reference evidence="11 12" key="1">
    <citation type="submission" date="2017-10" db="EMBL/GenBank/DDBJ databases">
        <title>Draft genome sequences of strains TRE 1, TRE 9, TRE H and TRI 7, isolated from tamarins, belonging to four potential novel Bifidobacterium species.</title>
        <authorList>
            <person name="Mattarelli P."/>
            <person name="Modesto M."/>
            <person name="Puglisi E."/>
            <person name="Morelli L."/>
            <person name="Spezio C."/>
            <person name="Bonetti A."/>
            <person name="Sandri C."/>
        </authorList>
    </citation>
    <scope>NUCLEOTIDE SEQUENCE [LARGE SCALE GENOMIC DNA]</scope>
    <source>
        <strain evidence="12">TRE1</strain>
    </source>
</reference>
<evidence type="ECO:0000256" key="4">
    <source>
        <dbReference type="ARBA" id="ARBA00022448"/>
    </source>
</evidence>
<evidence type="ECO:0000256" key="1">
    <source>
        <dbReference type="ARBA" id="ARBA00004651"/>
    </source>
</evidence>
<dbReference type="Proteomes" id="UP000229095">
    <property type="component" value="Unassembled WGS sequence"/>
</dbReference>
<feature type="transmembrane region" description="Helical" evidence="10">
    <location>
        <begin position="129"/>
        <end position="150"/>
    </location>
</feature>
<organism evidence="11 12">
    <name type="scientific">Bifidobacterium primatium</name>
    <dbReference type="NCBI Taxonomy" id="2045438"/>
    <lineage>
        <taxon>Bacteria</taxon>
        <taxon>Bacillati</taxon>
        <taxon>Actinomycetota</taxon>
        <taxon>Actinomycetes</taxon>
        <taxon>Bifidobacteriales</taxon>
        <taxon>Bifidobacteriaceae</taxon>
        <taxon>Bifidobacterium</taxon>
    </lineage>
</organism>
<feature type="transmembrane region" description="Helical" evidence="10">
    <location>
        <begin position="84"/>
        <end position="109"/>
    </location>
</feature>
<dbReference type="CDD" id="cd13143">
    <property type="entry name" value="MATE_MepA_like"/>
    <property type="match status" value="1"/>
</dbReference>
<dbReference type="GO" id="GO:0015297">
    <property type="term" value="F:antiporter activity"/>
    <property type="evidence" value="ECO:0007669"/>
    <property type="project" value="InterPro"/>
</dbReference>
<dbReference type="PANTHER" id="PTHR43823">
    <property type="entry name" value="SPORULATION PROTEIN YKVU"/>
    <property type="match status" value="1"/>
</dbReference>
<keyword evidence="4" id="KW-0813">Transport</keyword>
<feature type="transmembrane region" description="Helical" evidence="10">
    <location>
        <begin position="9"/>
        <end position="30"/>
    </location>
</feature>
<keyword evidence="12" id="KW-1185">Reference proteome</keyword>
<feature type="transmembrane region" description="Helical" evidence="10">
    <location>
        <begin position="157"/>
        <end position="182"/>
    </location>
</feature>
<sequence>MTGRPVRPLIIRLGIPAIISNLVTMIYNLADTYFIGRLGTSQSGAIGIAVSIMTIMQAIGFFFGNGAGNSLSREMGKHNEERAARLMAVGFFGSVGFGVLLAVAGLALLRPLVFALGATPTIAPYAMDYLAPILLASPAVCGSFTMNGLLRYQGLSSYAMIGLVTGAVLNIALAPLLIFGLGMGIRGAGVATALCQAIGFVILVVMCRRVAVLKLTPKQFRPDVLLVRELVGGGLPSLLRQSVGSVAAICVNLAANPFGDAAIAAMAIVTRLMMFANSVIIGLGQGFQPVCGYNYGAGLFDRVKRGYWFCVRASTLVLAAFAVGLSTFAPQIIELFRADPDVVRIGTVALWMQCVSLPIMGGNMISNMMQQTMGLTGVASFLGVCRQGVYLIPLIIVLPHLFGLAGVQLAQPTADILTFCTTIPLQRRVLKRLTVRKANVQK</sequence>
<dbReference type="PANTHER" id="PTHR43823:SF3">
    <property type="entry name" value="MULTIDRUG EXPORT PROTEIN MEPA"/>
    <property type="match status" value="1"/>
</dbReference>
<dbReference type="EMBL" id="PEBI01000002">
    <property type="protein sequence ID" value="PJM73381.1"/>
    <property type="molecule type" value="Genomic_DNA"/>
</dbReference>
<evidence type="ECO:0000256" key="8">
    <source>
        <dbReference type="ARBA" id="ARBA00023136"/>
    </source>
</evidence>
<dbReference type="GO" id="GO:0005886">
    <property type="term" value="C:plasma membrane"/>
    <property type="evidence" value="ECO:0007669"/>
    <property type="project" value="UniProtKB-SubCell"/>
</dbReference>
<evidence type="ECO:0000256" key="10">
    <source>
        <dbReference type="SAM" id="Phobius"/>
    </source>
</evidence>
<evidence type="ECO:0000256" key="9">
    <source>
        <dbReference type="ARBA" id="ARBA00023251"/>
    </source>
</evidence>